<dbReference type="PRINTS" id="PR00385">
    <property type="entry name" value="P450"/>
</dbReference>
<evidence type="ECO:0000256" key="5">
    <source>
        <dbReference type="ARBA" id="ARBA00023004"/>
    </source>
</evidence>
<sequence length="527" mass="59352">MKAMENAQAIVDEVEANLQPSILLAAAVVAIGVKVVWELVLSPLARQRIPGPKLAAVSNAWFEWVTLRFRRTASVHELFKQYGPVVRVGSNRVVFNEAAVVKELYRTHKFRKTPFYENFTFGGVQNSFSTSDPLLHAKFRRWNSPAFRGESMRSAGRVLIGEIDDIVQRIRKDCSDGQYMDTVAFFPIVTLNVLGRAVLGENFNQMETGVEHRYAKLSNYWLIDKVMMAKLPRTFLKALRYSPFALLRNVFKADDLLTEYSTGLFDAADTTKSLDERPDMLTAYKAFRDSKTGETAPLDLAVSDLGLFMIAGMETTGTSFVYLIYELASKPKLWDNLRAELATVDYSDEWFSETLRDLKYLNALIREVLRIHSPVSALLERIVPPGGAELGNYWLPAGTLVGGQAYSAHRDQELFPDPELVNPERWVRRDSENGRWVDREVVTPEMHAAWFPFGQGARQCTGKPLAELELQLVTAALVNNFRVHLHESATPESMKSIEIGAMRPQSGRCLVNFEYTPSPALEARCAA</sequence>
<dbReference type="SUPFAM" id="SSF48264">
    <property type="entry name" value="Cytochrome P450"/>
    <property type="match status" value="1"/>
</dbReference>
<dbReference type="STRING" id="1314781.A0A165ZZW7"/>
<dbReference type="InterPro" id="IPR002403">
    <property type="entry name" value="Cyt_P450_E_grp-IV"/>
</dbReference>
<keyword evidence="6" id="KW-0349">Heme</keyword>
<proteinExistence type="inferred from homology"/>
<dbReference type="InterPro" id="IPR001128">
    <property type="entry name" value="Cyt_P450"/>
</dbReference>
<feature type="binding site" description="axial binding residue" evidence="6">
    <location>
        <position position="460"/>
    </location>
    <ligand>
        <name>heme</name>
        <dbReference type="ChEBI" id="CHEBI:30413"/>
    </ligand>
    <ligandPart>
        <name>Fe</name>
        <dbReference type="ChEBI" id="CHEBI:18248"/>
    </ligandPart>
</feature>
<gene>
    <name evidence="7" type="ORF">EXIGLDRAFT_773845</name>
</gene>
<comment type="pathway">
    <text evidence="2">Secondary metabolite biosynthesis.</text>
</comment>
<dbReference type="OrthoDB" id="1470350at2759"/>
<evidence type="ECO:0000256" key="1">
    <source>
        <dbReference type="ARBA" id="ARBA00001971"/>
    </source>
</evidence>
<comment type="cofactor">
    <cofactor evidence="1 6">
        <name>heme</name>
        <dbReference type="ChEBI" id="CHEBI:30413"/>
    </cofactor>
</comment>
<accession>A0A165ZZW7</accession>
<evidence type="ECO:0000256" key="3">
    <source>
        <dbReference type="ARBA" id="ARBA00010617"/>
    </source>
</evidence>
<evidence type="ECO:0000256" key="4">
    <source>
        <dbReference type="ARBA" id="ARBA00022723"/>
    </source>
</evidence>
<dbReference type="InterPro" id="IPR036396">
    <property type="entry name" value="Cyt_P450_sf"/>
</dbReference>
<dbReference type="GO" id="GO:0005506">
    <property type="term" value="F:iron ion binding"/>
    <property type="evidence" value="ECO:0007669"/>
    <property type="project" value="InterPro"/>
</dbReference>
<dbReference type="AlphaFoldDB" id="A0A165ZZW7"/>
<keyword evidence="5 6" id="KW-0408">Iron</keyword>
<keyword evidence="4 6" id="KW-0479">Metal-binding</keyword>
<comment type="similarity">
    <text evidence="3">Belongs to the cytochrome P450 family.</text>
</comment>
<dbReference type="Proteomes" id="UP000077266">
    <property type="component" value="Unassembled WGS sequence"/>
</dbReference>
<evidence type="ECO:0000256" key="6">
    <source>
        <dbReference type="PIRSR" id="PIRSR602403-1"/>
    </source>
</evidence>
<dbReference type="GO" id="GO:0016705">
    <property type="term" value="F:oxidoreductase activity, acting on paired donors, with incorporation or reduction of molecular oxygen"/>
    <property type="evidence" value="ECO:0007669"/>
    <property type="project" value="InterPro"/>
</dbReference>
<evidence type="ECO:0000256" key="2">
    <source>
        <dbReference type="ARBA" id="ARBA00005179"/>
    </source>
</evidence>
<dbReference type="PANTHER" id="PTHR24305">
    <property type="entry name" value="CYTOCHROME P450"/>
    <property type="match status" value="1"/>
</dbReference>
<keyword evidence="8" id="KW-1185">Reference proteome</keyword>
<evidence type="ECO:0000313" key="7">
    <source>
        <dbReference type="EMBL" id="KZV87269.1"/>
    </source>
</evidence>
<dbReference type="Gene3D" id="1.10.630.10">
    <property type="entry name" value="Cytochrome P450"/>
    <property type="match status" value="1"/>
</dbReference>
<dbReference type="PRINTS" id="PR00465">
    <property type="entry name" value="EP450IV"/>
</dbReference>
<dbReference type="InterPro" id="IPR050121">
    <property type="entry name" value="Cytochrome_P450_monoxygenase"/>
</dbReference>
<dbReference type="EMBL" id="KV426131">
    <property type="protein sequence ID" value="KZV87269.1"/>
    <property type="molecule type" value="Genomic_DNA"/>
</dbReference>
<protein>
    <submittedName>
        <fullName evidence="7">Cytochrome P450</fullName>
    </submittedName>
</protein>
<name>A0A165ZZW7_EXIGL</name>
<dbReference type="GO" id="GO:0004497">
    <property type="term" value="F:monooxygenase activity"/>
    <property type="evidence" value="ECO:0007669"/>
    <property type="project" value="InterPro"/>
</dbReference>
<evidence type="ECO:0000313" key="8">
    <source>
        <dbReference type="Proteomes" id="UP000077266"/>
    </source>
</evidence>
<dbReference type="GO" id="GO:0020037">
    <property type="term" value="F:heme binding"/>
    <property type="evidence" value="ECO:0007669"/>
    <property type="project" value="InterPro"/>
</dbReference>
<dbReference type="InParanoid" id="A0A165ZZW7"/>
<organism evidence="7 8">
    <name type="scientific">Exidia glandulosa HHB12029</name>
    <dbReference type="NCBI Taxonomy" id="1314781"/>
    <lineage>
        <taxon>Eukaryota</taxon>
        <taxon>Fungi</taxon>
        <taxon>Dikarya</taxon>
        <taxon>Basidiomycota</taxon>
        <taxon>Agaricomycotina</taxon>
        <taxon>Agaricomycetes</taxon>
        <taxon>Auriculariales</taxon>
        <taxon>Exidiaceae</taxon>
        <taxon>Exidia</taxon>
    </lineage>
</organism>
<reference evidence="7 8" key="1">
    <citation type="journal article" date="2016" name="Mol. Biol. Evol.">
        <title>Comparative Genomics of Early-Diverging Mushroom-Forming Fungi Provides Insights into the Origins of Lignocellulose Decay Capabilities.</title>
        <authorList>
            <person name="Nagy L.G."/>
            <person name="Riley R."/>
            <person name="Tritt A."/>
            <person name="Adam C."/>
            <person name="Daum C."/>
            <person name="Floudas D."/>
            <person name="Sun H."/>
            <person name="Yadav J.S."/>
            <person name="Pangilinan J."/>
            <person name="Larsson K.H."/>
            <person name="Matsuura K."/>
            <person name="Barry K."/>
            <person name="Labutti K."/>
            <person name="Kuo R."/>
            <person name="Ohm R.A."/>
            <person name="Bhattacharya S.S."/>
            <person name="Shirouzu T."/>
            <person name="Yoshinaga Y."/>
            <person name="Martin F.M."/>
            <person name="Grigoriev I.V."/>
            <person name="Hibbett D.S."/>
        </authorList>
    </citation>
    <scope>NUCLEOTIDE SEQUENCE [LARGE SCALE GENOMIC DNA]</scope>
    <source>
        <strain evidence="7 8">HHB12029</strain>
    </source>
</reference>
<dbReference type="PANTHER" id="PTHR24305:SF218">
    <property type="entry name" value="P450, PUTATIVE (EUROFUNG)-RELATED"/>
    <property type="match status" value="1"/>
</dbReference>
<dbReference type="Pfam" id="PF00067">
    <property type="entry name" value="p450"/>
    <property type="match status" value="1"/>
</dbReference>